<gene>
    <name evidence="1" type="ORF">ABG768_028044</name>
    <name evidence="2" type="ORF">ABG768_028091</name>
</gene>
<dbReference type="EMBL" id="JAWDJR010000009">
    <property type="protein sequence ID" value="KAK9969903.1"/>
    <property type="molecule type" value="Genomic_DNA"/>
</dbReference>
<evidence type="ECO:0000313" key="2">
    <source>
        <dbReference type="EMBL" id="KAK9969950.1"/>
    </source>
</evidence>
<proteinExistence type="predicted"/>
<evidence type="ECO:0000313" key="3">
    <source>
        <dbReference type="Proteomes" id="UP001479290"/>
    </source>
</evidence>
<sequence>MKPENAIRSAKMELRRAIGRGTLTKMKPENAIGSAKMEIRRAIGRGTPTKVKPENAIGSVMMEQLALIGRREPGERLSGTASRAVAELGWGLVAVFISAEITCVERSLTFGRGKPCAGKVRVKPRLRVYLVCFSHIGCRGIQCDPVEQANHTHNQKPGVKVPFGSVE</sequence>
<protein>
    <submittedName>
        <fullName evidence="1">Uncharacterized protein</fullName>
    </submittedName>
</protein>
<dbReference type="EMBL" id="JAWDJR010000009">
    <property type="protein sequence ID" value="KAK9969950.1"/>
    <property type="molecule type" value="Genomic_DNA"/>
</dbReference>
<dbReference type="AlphaFoldDB" id="A0AAW2AA12"/>
<comment type="caution">
    <text evidence="1">The sequence shown here is derived from an EMBL/GenBank/DDBJ whole genome shotgun (WGS) entry which is preliminary data.</text>
</comment>
<dbReference type="Proteomes" id="UP001479290">
    <property type="component" value="Unassembled WGS sequence"/>
</dbReference>
<organism evidence="1 3">
    <name type="scientific">Culter alburnus</name>
    <name type="common">Topmouth culter</name>
    <dbReference type="NCBI Taxonomy" id="194366"/>
    <lineage>
        <taxon>Eukaryota</taxon>
        <taxon>Metazoa</taxon>
        <taxon>Chordata</taxon>
        <taxon>Craniata</taxon>
        <taxon>Vertebrata</taxon>
        <taxon>Euteleostomi</taxon>
        <taxon>Actinopterygii</taxon>
        <taxon>Neopterygii</taxon>
        <taxon>Teleostei</taxon>
        <taxon>Ostariophysi</taxon>
        <taxon>Cypriniformes</taxon>
        <taxon>Xenocyprididae</taxon>
        <taxon>Xenocypridinae</taxon>
        <taxon>Culter</taxon>
    </lineage>
</organism>
<accession>A0AAW2AA12</accession>
<evidence type="ECO:0000313" key="1">
    <source>
        <dbReference type="EMBL" id="KAK9969903.1"/>
    </source>
</evidence>
<keyword evidence="3" id="KW-1185">Reference proteome</keyword>
<name>A0AAW2AA12_CULAL</name>
<reference evidence="1 3" key="1">
    <citation type="submission" date="2024-05" db="EMBL/GenBank/DDBJ databases">
        <title>A high-quality chromosomal-level genome assembly of Topmouth culter (Culter alburnus).</title>
        <authorList>
            <person name="Zhao H."/>
        </authorList>
    </citation>
    <scope>NUCLEOTIDE SEQUENCE [LARGE SCALE GENOMIC DNA]</scope>
    <source>
        <strain evidence="1">CATC2023</strain>
        <tissue evidence="1">Muscle</tissue>
    </source>
</reference>